<keyword evidence="1" id="KW-0548">Nucleotidyltransferase</keyword>
<organism evidence="1 2">
    <name type="scientific">Lentzea flaviverrucosa</name>
    <dbReference type="NCBI Taxonomy" id="200379"/>
    <lineage>
        <taxon>Bacteria</taxon>
        <taxon>Bacillati</taxon>
        <taxon>Actinomycetota</taxon>
        <taxon>Actinomycetes</taxon>
        <taxon>Pseudonocardiales</taxon>
        <taxon>Pseudonocardiaceae</taxon>
        <taxon>Lentzea</taxon>
    </lineage>
</organism>
<dbReference type="InterPro" id="IPR001980">
    <property type="entry name" value="PPAT"/>
</dbReference>
<gene>
    <name evidence="1" type="ORF">SAMN05216195_101423</name>
</gene>
<evidence type="ECO:0000313" key="1">
    <source>
        <dbReference type="EMBL" id="SEP85914.1"/>
    </source>
</evidence>
<dbReference type="InterPro" id="IPR014729">
    <property type="entry name" value="Rossmann-like_a/b/a_fold"/>
</dbReference>
<reference evidence="2" key="1">
    <citation type="submission" date="2016-10" db="EMBL/GenBank/DDBJ databases">
        <authorList>
            <person name="Varghese N."/>
            <person name="Submissions S."/>
        </authorList>
    </citation>
    <scope>NUCLEOTIDE SEQUENCE [LARGE SCALE GENOMIC DNA]</scope>
    <source>
        <strain evidence="2">CGMCC 4.578</strain>
    </source>
</reference>
<dbReference type="EMBL" id="FOFT01000001">
    <property type="protein sequence ID" value="SEP85914.1"/>
    <property type="molecule type" value="Genomic_DNA"/>
</dbReference>
<dbReference type="GO" id="GO:0015937">
    <property type="term" value="P:coenzyme A biosynthetic process"/>
    <property type="evidence" value="ECO:0007669"/>
    <property type="project" value="InterPro"/>
</dbReference>
<dbReference type="AlphaFoldDB" id="A0A1H9BAC1"/>
<accession>A0A1H9BAC1</accession>
<keyword evidence="2" id="KW-1185">Reference proteome</keyword>
<dbReference type="Proteomes" id="UP000199028">
    <property type="component" value="Unassembled WGS sequence"/>
</dbReference>
<dbReference type="Gene3D" id="3.40.50.620">
    <property type="entry name" value="HUPs"/>
    <property type="match status" value="1"/>
</dbReference>
<evidence type="ECO:0000313" key="2">
    <source>
        <dbReference type="Proteomes" id="UP000199028"/>
    </source>
</evidence>
<dbReference type="GO" id="GO:0004595">
    <property type="term" value="F:pantetheine-phosphate adenylyltransferase activity"/>
    <property type="evidence" value="ECO:0007669"/>
    <property type="project" value="InterPro"/>
</dbReference>
<sequence length="55" mass="5888">MIVRGTRTPGVLEHEVTLALANRDLGGIETLFLLADPTHTYVPSTLITATTSLLP</sequence>
<dbReference type="PRINTS" id="PR01020">
    <property type="entry name" value="LPSBIOSNTHSS"/>
</dbReference>
<keyword evidence="1" id="KW-0808">Transferase</keyword>
<name>A0A1H9BAC1_9PSEU</name>
<proteinExistence type="predicted"/>
<protein>
    <submittedName>
        <fullName evidence="1">Pantetheine-phosphate adenylyltransferase</fullName>
    </submittedName>
</protein>